<evidence type="ECO:0000313" key="4">
    <source>
        <dbReference type="EMBL" id="KAG5659185.1"/>
    </source>
</evidence>
<sequence>PTMESEDMHPTKPKYSPESIPATGLSVIYEPDTDSPIADIIMVHGLKGHPYKTWRFTPSSKTADKQSPPIHQQSSKSQPSKRLQLRHSIMSWMKEPSTKQSTDSESTLSVAETVMDPSASSTPVFWPADLLPEVCENARILTFGYDTKVTKYTSGPTNMNTILSHGKDFLFSLGRHVVRGRPLIFIAHSLGGILIKEMLALSSTSESIVLQCVVECTKAIIFLGTPHRGSPEFSAIGERARSMLSSLRFQTAAAILDTLRQGNTDLQRAHESFMRLWQRYSFRVKTFQEGFGLTGINLWVLGNKVVPHDSSLIGDPREHAETLQANHMEMSRFSSANDPNYLKVAGEIKDVYMEISKSAQESRILEDQAEAQKMVDILLRKLRFDRMDRRKNSISSPMFNTGRWLSANSTYRQWYFDHHVDHPVLLIKGKPGAGKSTLMKEAVQHTQSDRKGNSVCASFFIDGTGHNIEHSADGIFRSLIFQLLPHTKLSTSDPSSTEARSLKDIIRAAAWSSEELSLPELQALLIRTLEDLVLKYTPVYIFVDSLDELPEGAQRKQIDFWSDLVHSPKLQRLRVCLSCRHFPFVTVVDSLELVLEIHNSEDIAYYIQQRLGSRMAVRDTLWRKQIYHKIQSRADGVFLWVVLVVDRILTKYDHGFNLKNLLRTIEDIPTGLRELYIRSFSSLGDIEQRVALSVFQWIVAARRPLRLDEWHHVLAFVKHPRPTSLRAWRRSNTYTENDEQLEREIKLLSRGLLEVSNSQCSDTNDASSIDAGAGSLDQEQGSARIVRFTHPSIYDFFVNQGGFKYIGYDGQHPLEDCHCTIAITCLRYINVPELDAFILARQRVEVASLTTLSLYSVPSYRSLHSDFSQRNADFRISLRKLHKMPSTDLHQLVTSWLKGRGLPSCPDYNLDEFSSISSVASETSQRPGIDEYPALLLYLVNELHYHLEIGKKGTFANFIPHEFEKNRSRWETLQSGQRTGFTGVEPQGSDVDTSSRPHMMRGPRKPRSIASFASASSFSHGSVGSQRVNTGQDENTGSAT</sequence>
<dbReference type="InterPro" id="IPR056884">
    <property type="entry name" value="NPHP3-like_N"/>
</dbReference>
<dbReference type="InterPro" id="IPR027417">
    <property type="entry name" value="P-loop_NTPase"/>
</dbReference>
<feature type="non-terminal residue" evidence="4">
    <location>
        <position position="1040"/>
    </location>
</feature>
<dbReference type="AlphaFoldDB" id="A0A9P7H531"/>
<gene>
    <name evidence="4" type="ORF">KAF25_000387</name>
</gene>
<keyword evidence="5" id="KW-1185">Reference proteome</keyword>
<comment type="caution">
    <text evidence="4">The sequence shown here is derived from an EMBL/GenBank/DDBJ whole genome shotgun (WGS) entry which is preliminary data.</text>
</comment>
<evidence type="ECO:0000313" key="5">
    <source>
        <dbReference type="Proteomes" id="UP000782241"/>
    </source>
</evidence>
<dbReference type="PANTHER" id="PTHR10039:SF5">
    <property type="entry name" value="NACHT DOMAIN-CONTAINING PROTEIN"/>
    <property type="match status" value="1"/>
</dbReference>
<feature type="compositionally biased region" description="Low complexity" evidence="2">
    <location>
        <begin position="1008"/>
        <end position="1025"/>
    </location>
</feature>
<feature type="compositionally biased region" description="Polar residues" evidence="2">
    <location>
        <begin position="1026"/>
        <end position="1040"/>
    </location>
</feature>
<evidence type="ECO:0000256" key="2">
    <source>
        <dbReference type="SAM" id="MobiDB-lite"/>
    </source>
</evidence>
<dbReference type="SUPFAM" id="SSF52540">
    <property type="entry name" value="P-loop containing nucleoside triphosphate hydrolases"/>
    <property type="match status" value="1"/>
</dbReference>
<dbReference type="Gene3D" id="3.40.50.300">
    <property type="entry name" value="P-loop containing nucleotide triphosphate hydrolases"/>
    <property type="match status" value="1"/>
</dbReference>
<evidence type="ECO:0000256" key="1">
    <source>
        <dbReference type="ARBA" id="ARBA00022737"/>
    </source>
</evidence>
<protein>
    <recommendedName>
        <fullName evidence="3">AAA+ ATPase domain-containing protein</fullName>
    </recommendedName>
</protein>
<dbReference type="Gene3D" id="3.40.50.1820">
    <property type="entry name" value="alpha/beta hydrolase"/>
    <property type="match status" value="1"/>
</dbReference>
<dbReference type="EMBL" id="JAGPUO010000012">
    <property type="protein sequence ID" value="KAG5659185.1"/>
    <property type="molecule type" value="Genomic_DNA"/>
</dbReference>
<proteinExistence type="predicted"/>
<dbReference type="Proteomes" id="UP000782241">
    <property type="component" value="Unassembled WGS sequence"/>
</dbReference>
<keyword evidence="1" id="KW-0677">Repeat</keyword>
<dbReference type="Pfam" id="PF24883">
    <property type="entry name" value="NPHP3_N"/>
    <property type="match status" value="1"/>
</dbReference>
<organism evidence="4 5">
    <name type="scientific">Fusarium avenaceum</name>
    <dbReference type="NCBI Taxonomy" id="40199"/>
    <lineage>
        <taxon>Eukaryota</taxon>
        <taxon>Fungi</taxon>
        <taxon>Dikarya</taxon>
        <taxon>Ascomycota</taxon>
        <taxon>Pezizomycotina</taxon>
        <taxon>Sordariomycetes</taxon>
        <taxon>Hypocreomycetidae</taxon>
        <taxon>Hypocreales</taxon>
        <taxon>Nectriaceae</taxon>
        <taxon>Fusarium</taxon>
        <taxon>Fusarium tricinctum species complex</taxon>
    </lineage>
</organism>
<dbReference type="InterPro" id="IPR029058">
    <property type="entry name" value="AB_hydrolase_fold"/>
</dbReference>
<feature type="region of interest" description="Disordered" evidence="2">
    <location>
        <begin position="974"/>
        <end position="1040"/>
    </location>
</feature>
<accession>A0A9P7H531</accession>
<reference evidence="4" key="1">
    <citation type="submission" date="2021-04" db="EMBL/GenBank/DDBJ databases">
        <title>Draft genome of Fusarium avenaceum strain F156N33, isolated from an atmospheric sample in Virginia.</title>
        <authorList>
            <person name="Yang S."/>
            <person name="Vinatzer B.A."/>
            <person name="Coleman J."/>
        </authorList>
    </citation>
    <scope>NUCLEOTIDE SEQUENCE</scope>
    <source>
        <strain evidence="4">F156N33</strain>
    </source>
</reference>
<dbReference type="SMART" id="SM00382">
    <property type="entry name" value="AAA"/>
    <property type="match status" value="1"/>
</dbReference>
<dbReference type="PANTHER" id="PTHR10039">
    <property type="entry name" value="AMELOGENIN"/>
    <property type="match status" value="1"/>
</dbReference>
<feature type="domain" description="AAA+ ATPase" evidence="3">
    <location>
        <begin position="421"/>
        <end position="610"/>
    </location>
</feature>
<evidence type="ECO:0000259" key="3">
    <source>
        <dbReference type="SMART" id="SM00382"/>
    </source>
</evidence>
<feature type="compositionally biased region" description="Basic and acidic residues" evidence="2">
    <location>
        <begin position="1"/>
        <end position="10"/>
    </location>
</feature>
<feature type="compositionally biased region" description="Polar residues" evidence="2">
    <location>
        <begin position="69"/>
        <end position="81"/>
    </location>
</feature>
<feature type="compositionally biased region" description="Basic residues" evidence="2">
    <location>
        <begin position="998"/>
        <end position="1007"/>
    </location>
</feature>
<feature type="region of interest" description="Disordered" evidence="2">
    <location>
        <begin position="54"/>
        <end position="82"/>
    </location>
</feature>
<dbReference type="SUPFAM" id="SSF53474">
    <property type="entry name" value="alpha/beta-Hydrolases"/>
    <property type="match status" value="1"/>
</dbReference>
<dbReference type="InterPro" id="IPR003593">
    <property type="entry name" value="AAA+_ATPase"/>
</dbReference>
<feature type="region of interest" description="Disordered" evidence="2">
    <location>
        <begin position="1"/>
        <end position="21"/>
    </location>
</feature>
<name>A0A9P7H531_9HYPO</name>